<dbReference type="GO" id="GO:0005737">
    <property type="term" value="C:cytoplasm"/>
    <property type="evidence" value="ECO:0007669"/>
    <property type="project" value="UniProtKB-SubCell"/>
</dbReference>
<dbReference type="GO" id="GO:0003727">
    <property type="term" value="F:single-stranded RNA binding"/>
    <property type="evidence" value="ECO:0007669"/>
    <property type="project" value="TreeGrafter"/>
</dbReference>
<organism evidence="6 7">
    <name type="scientific">Coptotermes formosanus</name>
    <name type="common">Formosan subterranean termite</name>
    <dbReference type="NCBI Taxonomy" id="36987"/>
    <lineage>
        <taxon>Eukaryota</taxon>
        <taxon>Metazoa</taxon>
        <taxon>Ecdysozoa</taxon>
        <taxon>Arthropoda</taxon>
        <taxon>Hexapoda</taxon>
        <taxon>Insecta</taxon>
        <taxon>Pterygota</taxon>
        <taxon>Neoptera</taxon>
        <taxon>Polyneoptera</taxon>
        <taxon>Dictyoptera</taxon>
        <taxon>Blattodea</taxon>
        <taxon>Blattoidea</taxon>
        <taxon>Termitoidae</taxon>
        <taxon>Rhinotermitidae</taxon>
        <taxon>Coptotermes</taxon>
    </lineage>
</organism>
<dbReference type="Proteomes" id="UP000502823">
    <property type="component" value="Unassembled WGS sequence"/>
</dbReference>
<proteinExistence type="inferred from homology"/>
<keyword evidence="4" id="KW-0255">Endonuclease</keyword>
<keyword evidence="2" id="KW-0963">Cytoplasm</keyword>
<keyword evidence="7" id="KW-1185">Reference proteome</keyword>
<protein>
    <recommendedName>
        <fullName evidence="8">Endonuclease V</fullName>
    </recommendedName>
</protein>
<dbReference type="EMBL" id="BLKM01000080">
    <property type="protein sequence ID" value="GFG28763.1"/>
    <property type="molecule type" value="Genomic_DNA"/>
</dbReference>
<evidence type="ECO:0008006" key="8">
    <source>
        <dbReference type="Google" id="ProtNLM"/>
    </source>
</evidence>
<dbReference type="GO" id="GO:0005730">
    <property type="term" value="C:nucleolus"/>
    <property type="evidence" value="ECO:0007669"/>
    <property type="project" value="TreeGrafter"/>
</dbReference>
<name>A0A6L2P902_COPFO</name>
<dbReference type="Pfam" id="PF04493">
    <property type="entry name" value="Endonuclease_5"/>
    <property type="match status" value="1"/>
</dbReference>
<keyword evidence="5" id="KW-0378">Hydrolase</keyword>
<keyword evidence="3" id="KW-0540">Nuclease</keyword>
<evidence type="ECO:0000256" key="5">
    <source>
        <dbReference type="ARBA" id="ARBA00022801"/>
    </source>
</evidence>
<dbReference type="PANTHER" id="PTHR28511">
    <property type="entry name" value="ENDONUCLEASE V"/>
    <property type="match status" value="1"/>
</dbReference>
<dbReference type="GO" id="GO:0006281">
    <property type="term" value="P:DNA repair"/>
    <property type="evidence" value="ECO:0007669"/>
    <property type="project" value="InterPro"/>
</dbReference>
<evidence type="ECO:0000256" key="2">
    <source>
        <dbReference type="ARBA" id="ARBA00022490"/>
    </source>
</evidence>
<dbReference type="InterPro" id="IPR007581">
    <property type="entry name" value="Endonuclease-V"/>
</dbReference>
<sequence>VESKLFQSYVNLADDVIMDTSWICEQEKLKSKVICYDTYNWQYKRCISRVGGMDLSFIKGDESVACAALVVCELPNCEVVYEDITMVPLTVPYVPGFLGFREAPALVEAFSRLRDNINLVPECVLVDGNGILHPRGFGLASHVGVLCDIPTVGVAKNLYQMDGILRDDDQKHRISLLHEPGDHFALKTSSGNTLGLAVKTSASSTKPVYVSVGHKISLHTAAWLVCLCSKYRIPEPVRQADIRSREFIRKNLLSQK</sequence>
<dbReference type="CDD" id="cd06559">
    <property type="entry name" value="Endonuclease_V"/>
    <property type="match status" value="1"/>
</dbReference>
<reference evidence="7" key="1">
    <citation type="submission" date="2020-01" db="EMBL/GenBank/DDBJ databases">
        <title>Draft genome sequence of the Termite Coptotermes fromosanus.</title>
        <authorList>
            <person name="Itakura S."/>
            <person name="Yosikawa Y."/>
            <person name="Umezawa K."/>
        </authorList>
    </citation>
    <scope>NUCLEOTIDE SEQUENCE [LARGE SCALE GENOMIC DNA]</scope>
</reference>
<evidence type="ECO:0000256" key="3">
    <source>
        <dbReference type="ARBA" id="ARBA00022722"/>
    </source>
</evidence>
<evidence type="ECO:0000313" key="6">
    <source>
        <dbReference type="EMBL" id="GFG28763.1"/>
    </source>
</evidence>
<feature type="non-terminal residue" evidence="6">
    <location>
        <position position="1"/>
    </location>
</feature>
<evidence type="ECO:0000256" key="4">
    <source>
        <dbReference type="ARBA" id="ARBA00022759"/>
    </source>
</evidence>
<comment type="subcellular location">
    <subcellularLocation>
        <location evidence="1">Cytoplasm</location>
    </subcellularLocation>
</comment>
<comment type="caution">
    <text evidence="6">The sequence shown here is derived from an EMBL/GenBank/DDBJ whole genome shotgun (WGS) entry which is preliminary data.</text>
</comment>
<evidence type="ECO:0000313" key="7">
    <source>
        <dbReference type="Proteomes" id="UP000502823"/>
    </source>
</evidence>
<dbReference type="HAMAP" id="MF_00801">
    <property type="entry name" value="Endonuclease_5"/>
    <property type="match status" value="1"/>
</dbReference>
<dbReference type="OrthoDB" id="20018at2759"/>
<gene>
    <name evidence="6" type="ORF">Cfor_10759</name>
</gene>
<evidence type="ECO:0000256" key="1">
    <source>
        <dbReference type="ARBA" id="ARBA00004496"/>
    </source>
</evidence>
<accession>A0A6L2P902</accession>
<dbReference type="InParanoid" id="A0A6L2P902"/>
<dbReference type="PANTHER" id="PTHR28511:SF1">
    <property type="entry name" value="ENDONUCLEASE V"/>
    <property type="match status" value="1"/>
</dbReference>
<dbReference type="GO" id="GO:0016891">
    <property type="term" value="F:RNA endonuclease activity producing 5'-phosphomonoesters, hydrolytic mechanism"/>
    <property type="evidence" value="ECO:0007669"/>
    <property type="project" value="TreeGrafter"/>
</dbReference>
<dbReference type="Gene3D" id="3.30.2170.10">
    <property type="entry name" value="archaeoglobus fulgidus dsm 4304 superfamily"/>
    <property type="match status" value="1"/>
</dbReference>
<dbReference type="AlphaFoldDB" id="A0A6L2P902"/>